<comment type="subcellular location">
    <subcellularLocation>
        <location evidence="1">Membrane</location>
        <topology evidence="1">Single-pass membrane protein</topology>
    </subcellularLocation>
</comment>
<evidence type="ECO:0000256" key="6">
    <source>
        <dbReference type="ARBA" id="ARBA00022729"/>
    </source>
</evidence>
<keyword evidence="10 17" id="KW-0067">ATP-binding</keyword>
<organism evidence="23 24">
    <name type="scientific">Quercus lobata</name>
    <name type="common">Valley oak</name>
    <dbReference type="NCBI Taxonomy" id="97700"/>
    <lineage>
        <taxon>Eukaryota</taxon>
        <taxon>Viridiplantae</taxon>
        <taxon>Streptophyta</taxon>
        <taxon>Embryophyta</taxon>
        <taxon>Tracheophyta</taxon>
        <taxon>Spermatophyta</taxon>
        <taxon>Magnoliopsida</taxon>
        <taxon>eudicotyledons</taxon>
        <taxon>Gunneridae</taxon>
        <taxon>Pentapetalae</taxon>
        <taxon>rosids</taxon>
        <taxon>fabids</taxon>
        <taxon>Fagales</taxon>
        <taxon>Fagaceae</taxon>
        <taxon>Quercus</taxon>
    </lineage>
</organism>
<dbReference type="PROSITE" id="PS50011">
    <property type="entry name" value="PROTEIN_KINASE_DOM"/>
    <property type="match status" value="1"/>
</dbReference>
<dbReference type="InterPro" id="IPR001245">
    <property type="entry name" value="Ser-Thr/Tyr_kinase_cat_dom"/>
</dbReference>
<keyword evidence="2" id="KW-0723">Serine/threonine-protein kinase</keyword>
<dbReference type="Gene3D" id="1.10.510.10">
    <property type="entry name" value="Transferase(Phosphotransferase) domain 1"/>
    <property type="match status" value="1"/>
</dbReference>
<dbReference type="FunFam" id="3.30.430.20:FF:000012">
    <property type="entry name" value="Cysteine-rich receptor-like protein kinase 25"/>
    <property type="match status" value="1"/>
</dbReference>
<evidence type="ECO:0000259" key="21">
    <source>
        <dbReference type="PROSITE" id="PS50011"/>
    </source>
</evidence>
<evidence type="ECO:0000256" key="11">
    <source>
        <dbReference type="ARBA" id="ARBA00022989"/>
    </source>
</evidence>
<evidence type="ECO:0000256" key="16">
    <source>
        <dbReference type="ARBA" id="ARBA00047951"/>
    </source>
</evidence>
<dbReference type="FunFam" id="3.30.430.20:FF:000013">
    <property type="entry name" value="Cysteine-rich RLK (RECEPTOR-like protein kinase) 23"/>
    <property type="match status" value="1"/>
</dbReference>
<gene>
    <name evidence="23" type="primary">LOC115988930</name>
</gene>
<evidence type="ECO:0000256" key="20">
    <source>
        <dbReference type="SAM" id="SignalP"/>
    </source>
</evidence>
<evidence type="ECO:0000256" key="4">
    <source>
        <dbReference type="ARBA" id="ARBA00022679"/>
    </source>
</evidence>
<keyword evidence="7" id="KW-0677">Repeat</keyword>
<evidence type="ECO:0000256" key="5">
    <source>
        <dbReference type="ARBA" id="ARBA00022692"/>
    </source>
</evidence>
<feature type="signal peptide" evidence="20">
    <location>
        <begin position="1"/>
        <end position="26"/>
    </location>
</feature>
<feature type="domain" description="Gnk2-homologous" evidence="22">
    <location>
        <begin position="140"/>
        <end position="248"/>
    </location>
</feature>
<protein>
    <recommendedName>
        <fullName evidence="25">Cysteine-rich receptor-like protein kinase 10</fullName>
    </recommendedName>
</protein>
<dbReference type="InterPro" id="IPR017441">
    <property type="entry name" value="Protein_kinase_ATP_BS"/>
</dbReference>
<evidence type="ECO:0000256" key="18">
    <source>
        <dbReference type="SAM" id="MobiDB-lite"/>
    </source>
</evidence>
<dbReference type="EnsemblPlants" id="QL05p076184:mrna">
    <property type="protein sequence ID" value="QL05p076184:mrna"/>
    <property type="gene ID" value="QL05p076184"/>
</dbReference>
<keyword evidence="8 17" id="KW-0547">Nucleotide-binding</keyword>
<keyword evidence="9" id="KW-0418">Kinase</keyword>
<dbReference type="GO" id="GO:0042742">
    <property type="term" value="P:defense response to bacterium"/>
    <property type="evidence" value="ECO:0007669"/>
    <property type="project" value="TreeGrafter"/>
</dbReference>
<feature type="domain" description="Gnk2-homologous" evidence="22">
    <location>
        <begin position="30"/>
        <end position="134"/>
    </location>
</feature>
<evidence type="ECO:0000256" key="9">
    <source>
        <dbReference type="ARBA" id="ARBA00022777"/>
    </source>
</evidence>
<evidence type="ECO:0000256" key="2">
    <source>
        <dbReference type="ARBA" id="ARBA00022527"/>
    </source>
</evidence>
<reference evidence="23" key="2">
    <citation type="submission" date="2021-01" db="UniProtKB">
        <authorList>
            <consortium name="EnsemblPlants"/>
        </authorList>
    </citation>
    <scope>IDENTIFICATION</scope>
</reference>
<dbReference type="PANTHER" id="PTHR27002:SF1050">
    <property type="entry name" value="CYSTEINE-RICH RECEPTOR-LIKE PROTEIN KINASE 5"/>
    <property type="match status" value="1"/>
</dbReference>
<dbReference type="FunFam" id="1.10.510.10:FF:000129">
    <property type="entry name" value="cysteine-rich receptor-like protein kinase 10"/>
    <property type="match status" value="1"/>
</dbReference>
<dbReference type="InterPro" id="IPR002902">
    <property type="entry name" value="GNK2"/>
</dbReference>
<keyword evidence="3" id="KW-0597">Phosphoprotein</keyword>
<keyword evidence="4" id="KW-0808">Transferase</keyword>
<dbReference type="GO" id="GO:0005886">
    <property type="term" value="C:plasma membrane"/>
    <property type="evidence" value="ECO:0007669"/>
    <property type="project" value="TreeGrafter"/>
</dbReference>
<dbReference type="PROSITE" id="PS51473">
    <property type="entry name" value="GNK2"/>
    <property type="match status" value="2"/>
</dbReference>
<proteinExistence type="predicted"/>
<dbReference type="GeneID" id="115988930"/>
<evidence type="ECO:0000256" key="17">
    <source>
        <dbReference type="PROSITE-ProRule" id="PRU10141"/>
    </source>
</evidence>
<dbReference type="Gene3D" id="3.30.200.20">
    <property type="entry name" value="Phosphorylase Kinase, domain 1"/>
    <property type="match status" value="1"/>
</dbReference>
<dbReference type="InterPro" id="IPR000719">
    <property type="entry name" value="Prot_kinase_dom"/>
</dbReference>
<evidence type="ECO:0000256" key="8">
    <source>
        <dbReference type="ARBA" id="ARBA00022741"/>
    </source>
</evidence>
<sequence length="665" mass="74030">MTSLTLNSAISLVLFSMLSFLNPMTAAPGANYLYHFCANTTFSANSLYKSSLNSLLSSLSSNATHNLEFYNTTTGQNTSNPLYGLFLCRGDVTPEICRGCVAAATKDVANKCSREKVAVIWYDECMIRYSNESIFSTVDVKPRVALLNTQNISNQDQLNRLVNSTMTELAAQASDFPIGVKKFGTKEVTMSAFQTLYNLVQCTADLSSTDCNRCLQAAINRLPICCGGKQGGRVMFPSCNVRYELYLFYQTVNATPNPLTPALPPPIPGKRKISTVTIIAIIVPIAASVVLLILSYCFLRMRARKKFDAVNEESLKKSDDVLIYHDKSEITPINTLQFDFRTIEAATNKFSDNNKLGKGGFGEVYKGTLSNGQEIAVKKLWKSCGQGVEQFKNEVELVAKLQHKNLAGLLGFCFQGEEKILIFEFVPNKSLDYFIHEPKKQGQLDWSKRYKIIGGIARGIQYLHKDSQLKIIHRDLKASSILLDAKMNPKISDFGMAKIIEVEQTQENASRIVGTYGYMSPEYAMYGEFSEKSDVYSFGVLVLEIISGKKNSSFESEGAEDLLSYAWIHWRDGRPLELLDSTLRDSNSVEEVLRCIQISLLCVQKDPTDRPTMASIILMLNGHFVTLPSPQQPAFFLHSNADPNMPVETDQSTVKEASVTELDPR</sequence>
<dbReference type="Proteomes" id="UP000594261">
    <property type="component" value="Chromosome 5"/>
</dbReference>
<dbReference type="Pfam" id="PF01657">
    <property type="entry name" value="Stress-antifung"/>
    <property type="match status" value="2"/>
</dbReference>
<evidence type="ECO:0000313" key="24">
    <source>
        <dbReference type="Proteomes" id="UP000594261"/>
    </source>
</evidence>
<evidence type="ECO:0000256" key="13">
    <source>
        <dbReference type="ARBA" id="ARBA00023170"/>
    </source>
</evidence>
<evidence type="ECO:0000313" key="23">
    <source>
        <dbReference type="EnsemblPlants" id="QL05p076184:mrna"/>
    </source>
</evidence>
<keyword evidence="11 19" id="KW-1133">Transmembrane helix</keyword>
<dbReference type="PANTHER" id="PTHR27002">
    <property type="entry name" value="RECEPTOR-LIKE SERINE/THREONINE-PROTEIN KINASE SD1-8"/>
    <property type="match status" value="1"/>
</dbReference>
<dbReference type="AlphaFoldDB" id="A0A7N2R5L7"/>
<evidence type="ECO:0000256" key="19">
    <source>
        <dbReference type="SAM" id="Phobius"/>
    </source>
</evidence>
<keyword evidence="12 19" id="KW-0472">Membrane</keyword>
<evidence type="ECO:0000256" key="3">
    <source>
        <dbReference type="ARBA" id="ARBA00022553"/>
    </source>
</evidence>
<dbReference type="Gramene" id="QL05p076184:mrna">
    <property type="protein sequence ID" value="QL05p076184:mrna"/>
    <property type="gene ID" value="QL05p076184"/>
</dbReference>
<accession>A0A7N2R5L7</accession>
<dbReference type="OMA" id="KQPKFFT"/>
<feature type="binding site" evidence="17">
    <location>
        <position position="379"/>
    </location>
    <ligand>
        <name>ATP</name>
        <dbReference type="ChEBI" id="CHEBI:30616"/>
    </ligand>
</feature>
<dbReference type="CDD" id="cd23509">
    <property type="entry name" value="Gnk2-like"/>
    <property type="match status" value="2"/>
</dbReference>
<evidence type="ECO:0000256" key="14">
    <source>
        <dbReference type="ARBA" id="ARBA00023180"/>
    </source>
</evidence>
<evidence type="ECO:0000256" key="1">
    <source>
        <dbReference type="ARBA" id="ARBA00004167"/>
    </source>
</evidence>
<dbReference type="OrthoDB" id="2413561at2759"/>
<dbReference type="FunFam" id="3.30.200.20:FF:000727">
    <property type="entry name" value="Cysteine-rich RLK (RECEPTOR-like protein kinase) 23"/>
    <property type="match status" value="1"/>
</dbReference>
<evidence type="ECO:0000256" key="12">
    <source>
        <dbReference type="ARBA" id="ARBA00023136"/>
    </source>
</evidence>
<comment type="catalytic activity">
    <reaction evidence="15">
        <text>L-seryl-[protein] + ATP = O-phospho-L-seryl-[protein] + ADP + H(+)</text>
        <dbReference type="Rhea" id="RHEA:17989"/>
        <dbReference type="Rhea" id="RHEA-COMP:9863"/>
        <dbReference type="Rhea" id="RHEA-COMP:11604"/>
        <dbReference type="ChEBI" id="CHEBI:15378"/>
        <dbReference type="ChEBI" id="CHEBI:29999"/>
        <dbReference type="ChEBI" id="CHEBI:30616"/>
        <dbReference type="ChEBI" id="CHEBI:83421"/>
        <dbReference type="ChEBI" id="CHEBI:456216"/>
    </reaction>
</comment>
<dbReference type="InParanoid" id="A0A7N2R5L7"/>
<keyword evidence="13" id="KW-0675">Receptor</keyword>
<dbReference type="SUPFAM" id="SSF56112">
    <property type="entry name" value="Protein kinase-like (PK-like)"/>
    <property type="match status" value="1"/>
</dbReference>
<dbReference type="RefSeq" id="XP_030968427.1">
    <property type="nucleotide sequence ID" value="XM_031112567.1"/>
</dbReference>
<feature type="transmembrane region" description="Helical" evidence="19">
    <location>
        <begin position="276"/>
        <end position="299"/>
    </location>
</feature>
<dbReference type="KEGG" id="qlo:115988930"/>
<dbReference type="InterPro" id="IPR038408">
    <property type="entry name" value="GNK2_sf"/>
</dbReference>
<dbReference type="Pfam" id="PF07714">
    <property type="entry name" value="PK_Tyr_Ser-Thr"/>
    <property type="match status" value="1"/>
</dbReference>
<reference evidence="23 24" key="1">
    <citation type="journal article" date="2016" name="G3 (Bethesda)">
        <title>First Draft Assembly and Annotation of the Genome of a California Endemic Oak Quercus lobata Nee (Fagaceae).</title>
        <authorList>
            <person name="Sork V.L."/>
            <person name="Fitz-Gibbon S.T."/>
            <person name="Puiu D."/>
            <person name="Crepeau M."/>
            <person name="Gugger P.F."/>
            <person name="Sherman R."/>
            <person name="Stevens K."/>
            <person name="Langley C.H."/>
            <person name="Pellegrini M."/>
            <person name="Salzberg S.L."/>
        </authorList>
    </citation>
    <scope>NUCLEOTIDE SEQUENCE [LARGE SCALE GENOMIC DNA]</scope>
    <source>
        <strain evidence="23 24">cv. SW786</strain>
    </source>
</reference>
<feature type="region of interest" description="Disordered" evidence="18">
    <location>
        <begin position="646"/>
        <end position="665"/>
    </location>
</feature>
<feature type="domain" description="Protein kinase" evidence="21">
    <location>
        <begin position="350"/>
        <end position="626"/>
    </location>
</feature>
<feature type="chain" id="PRO_5029642650" description="Cysteine-rich receptor-like protein kinase 10" evidence="20">
    <location>
        <begin position="27"/>
        <end position="665"/>
    </location>
</feature>
<keyword evidence="24" id="KW-1185">Reference proteome</keyword>
<dbReference type="GO" id="GO:0004674">
    <property type="term" value="F:protein serine/threonine kinase activity"/>
    <property type="evidence" value="ECO:0007669"/>
    <property type="project" value="UniProtKB-KW"/>
</dbReference>
<evidence type="ECO:0008006" key="25">
    <source>
        <dbReference type="Google" id="ProtNLM"/>
    </source>
</evidence>
<evidence type="ECO:0000256" key="7">
    <source>
        <dbReference type="ARBA" id="ARBA00022737"/>
    </source>
</evidence>
<comment type="catalytic activity">
    <reaction evidence="16">
        <text>L-threonyl-[protein] + ATP = O-phospho-L-threonyl-[protein] + ADP + H(+)</text>
        <dbReference type="Rhea" id="RHEA:46608"/>
        <dbReference type="Rhea" id="RHEA-COMP:11060"/>
        <dbReference type="Rhea" id="RHEA-COMP:11605"/>
        <dbReference type="ChEBI" id="CHEBI:15378"/>
        <dbReference type="ChEBI" id="CHEBI:30013"/>
        <dbReference type="ChEBI" id="CHEBI:30616"/>
        <dbReference type="ChEBI" id="CHEBI:61977"/>
        <dbReference type="ChEBI" id="CHEBI:456216"/>
    </reaction>
</comment>
<dbReference type="CDD" id="cd14066">
    <property type="entry name" value="STKc_IRAK"/>
    <property type="match status" value="1"/>
</dbReference>
<dbReference type="PROSITE" id="PS00107">
    <property type="entry name" value="PROTEIN_KINASE_ATP"/>
    <property type="match status" value="1"/>
</dbReference>
<keyword evidence="14" id="KW-0325">Glycoprotein</keyword>
<name>A0A7N2R5L7_QUELO</name>
<dbReference type="EMBL" id="LRBV02000005">
    <property type="status" value="NOT_ANNOTATED_CDS"/>
    <property type="molecule type" value="Genomic_DNA"/>
</dbReference>
<keyword evidence="6 20" id="KW-0732">Signal</keyword>
<evidence type="ECO:0000256" key="10">
    <source>
        <dbReference type="ARBA" id="ARBA00022840"/>
    </source>
</evidence>
<dbReference type="InterPro" id="IPR011009">
    <property type="entry name" value="Kinase-like_dom_sf"/>
</dbReference>
<dbReference type="GO" id="GO:0005524">
    <property type="term" value="F:ATP binding"/>
    <property type="evidence" value="ECO:0007669"/>
    <property type="project" value="UniProtKB-UniRule"/>
</dbReference>
<keyword evidence="5 19" id="KW-0812">Transmembrane</keyword>
<dbReference type="Gene3D" id="3.30.430.20">
    <property type="entry name" value="Gnk2 domain, C-X8-C-X2-C motif"/>
    <property type="match status" value="2"/>
</dbReference>
<evidence type="ECO:0000259" key="22">
    <source>
        <dbReference type="PROSITE" id="PS51473"/>
    </source>
</evidence>
<evidence type="ECO:0000256" key="15">
    <source>
        <dbReference type="ARBA" id="ARBA00047558"/>
    </source>
</evidence>